<sequence length="251" mass="28432">MNWMPLLQSRSCFSNMFTLRSALTIVISLTQASDQPIRLWADIPWELWHNDDDEQHEKKEQHQQQRDDDPRHYLASNCPSTDQLSKSSTSRYGPIDRCGCLTVLPAVPAVRPWATLGTARPTALAVGAPPPLEACYAFLPKPFFPFCRGHLIPESVDQSLSASLASSPHALITTLSLLPATAVSRHNPAKAYHCLQSQSSRKHEDHRSHVSSARDNHQHPRKQQRRSLTRLGIITIWFSPKRRRPQTRQVD</sequence>
<evidence type="ECO:0000256" key="1">
    <source>
        <dbReference type="SAM" id="MobiDB-lite"/>
    </source>
</evidence>
<dbReference type="InParanoid" id="K2S503"/>
<accession>K2S503</accession>
<dbReference type="Proteomes" id="UP000007129">
    <property type="component" value="Unassembled WGS sequence"/>
</dbReference>
<protein>
    <recommendedName>
        <fullName evidence="5">Secreted protein</fullName>
    </recommendedName>
</protein>
<evidence type="ECO:0008006" key="5">
    <source>
        <dbReference type="Google" id="ProtNLM"/>
    </source>
</evidence>
<organism evidence="3 4">
    <name type="scientific">Macrophomina phaseolina (strain MS6)</name>
    <name type="common">Charcoal rot fungus</name>
    <dbReference type="NCBI Taxonomy" id="1126212"/>
    <lineage>
        <taxon>Eukaryota</taxon>
        <taxon>Fungi</taxon>
        <taxon>Dikarya</taxon>
        <taxon>Ascomycota</taxon>
        <taxon>Pezizomycotina</taxon>
        <taxon>Dothideomycetes</taxon>
        <taxon>Dothideomycetes incertae sedis</taxon>
        <taxon>Botryosphaeriales</taxon>
        <taxon>Botryosphaeriaceae</taxon>
        <taxon>Macrophomina</taxon>
    </lineage>
</organism>
<name>K2S503_MACPH</name>
<keyword evidence="2" id="KW-0732">Signal</keyword>
<feature type="region of interest" description="Disordered" evidence="1">
    <location>
        <begin position="195"/>
        <end position="226"/>
    </location>
</feature>
<gene>
    <name evidence="3" type="ORF">MPH_02673</name>
</gene>
<feature type="region of interest" description="Disordered" evidence="1">
    <location>
        <begin position="53"/>
        <end position="91"/>
    </location>
</feature>
<feature type="signal peptide" evidence="2">
    <location>
        <begin position="1"/>
        <end position="32"/>
    </location>
</feature>
<dbReference type="EMBL" id="AHHD01000099">
    <property type="protein sequence ID" value="EKG20042.1"/>
    <property type="molecule type" value="Genomic_DNA"/>
</dbReference>
<feature type="compositionally biased region" description="Basic and acidic residues" evidence="1">
    <location>
        <begin position="201"/>
        <end position="218"/>
    </location>
</feature>
<evidence type="ECO:0000313" key="4">
    <source>
        <dbReference type="Proteomes" id="UP000007129"/>
    </source>
</evidence>
<feature type="compositionally biased region" description="Polar residues" evidence="1">
    <location>
        <begin position="77"/>
        <end position="91"/>
    </location>
</feature>
<feature type="compositionally biased region" description="Basic and acidic residues" evidence="1">
    <location>
        <begin position="55"/>
        <end position="72"/>
    </location>
</feature>
<proteinExistence type="predicted"/>
<dbReference type="HOGENOM" id="CLU_1107305_0_0_1"/>
<evidence type="ECO:0000256" key="2">
    <source>
        <dbReference type="SAM" id="SignalP"/>
    </source>
</evidence>
<feature type="chain" id="PRO_5003868166" description="Secreted protein" evidence="2">
    <location>
        <begin position="33"/>
        <end position="251"/>
    </location>
</feature>
<dbReference type="AlphaFoldDB" id="K2S503"/>
<evidence type="ECO:0000313" key="3">
    <source>
        <dbReference type="EMBL" id="EKG20042.1"/>
    </source>
</evidence>
<comment type="caution">
    <text evidence="3">The sequence shown here is derived from an EMBL/GenBank/DDBJ whole genome shotgun (WGS) entry which is preliminary data.</text>
</comment>
<reference evidence="3 4" key="1">
    <citation type="journal article" date="2012" name="BMC Genomics">
        <title>Tools to kill: Genome of one of the most destructive plant pathogenic fungi Macrophomina phaseolina.</title>
        <authorList>
            <person name="Islam M.S."/>
            <person name="Haque M.S."/>
            <person name="Islam M.M."/>
            <person name="Emdad E.M."/>
            <person name="Halim A."/>
            <person name="Hossen Q.M.M."/>
            <person name="Hossain M.Z."/>
            <person name="Ahmed B."/>
            <person name="Rahim S."/>
            <person name="Rahman M.S."/>
            <person name="Alam M.M."/>
            <person name="Hou S."/>
            <person name="Wan X."/>
            <person name="Saito J.A."/>
            <person name="Alam M."/>
        </authorList>
    </citation>
    <scope>NUCLEOTIDE SEQUENCE [LARGE SCALE GENOMIC DNA]</scope>
    <source>
        <strain evidence="3 4">MS6</strain>
    </source>
</reference>
<dbReference type="VEuPathDB" id="FungiDB:MPH_02673"/>